<name>A0A074M8V5_ERYLO</name>
<reference evidence="1 2" key="1">
    <citation type="submission" date="2014-04" db="EMBL/GenBank/DDBJ databases">
        <title>A comprehensive comparison of genomes of Erythrobacter spp. strains.</title>
        <authorList>
            <person name="Zheng Q."/>
        </authorList>
    </citation>
    <scope>NUCLEOTIDE SEQUENCE [LARGE SCALE GENOMIC DNA]</scope>
    <source>
        <strain evidence="1 2">DSM 6997</strain>
    </source>
</reference>
<evidence type="ECO:0000313" key="2">
    <source>
        <dbReference type="Proteomes" id="UP000027647"/>
    </source>
</evidence>
<accession>A0A074M8V5</accession>
<comment type="caution">
    <text evidence="1">The sequence shown here is derived from an EMBL/GenBank/DDBJ whole genome shotgun (WGS) entry which is preliminary data.</text>
</comment>
<proteinExistence type="predicted"/>
<dbReference type="AlphaFoldDB" id="A0A074M8V5"/>
<protein>
    <recommendedName>
        <fullName evidence="3">Endonuclease</fullName>
    </recommendedName>
</protein>
<evidence type="ECO:0008006" key="3">
    <source>
        <dbReference type="Google" id="ProtNLM"/>
    </source>
</evidence>
<dbReference type="RefSeq" id="WP_034961062.1">
    <property type="nucleotide sequence ID" value="NZ_JMIW01000006.1"/>
</dbReference>
<dbReference type="EMBL" id="JMIW01000006">
    <property type="protein sequence ID" value="KEO89185.1"/>
    <property type="molecule type" value="Genomic_DNA"/>
</dbReference>
<dbReference type="STRING" id="1044.EH31_14220"/>
<organism evidence="1 2">
    <name type="scientific">Erythrobacter longus</name>
    <dbReference type="NCBI Taxonomy" id="1044"/>
    <lineage>
        <taxon>Bacteria</taxon>
        <taxon>Pseudomonadati</taxon>
        <taxon>Pseudomonadota</taxon>
        <taxon>Alphaproteobacteria</taxon>
        <taxon>Sphingomonadales</taxon>
        <taxon>Erythrobacteraceae</taxon>
        <taxon>Erythrobacter/Porphyrobacter group</taxon>
        <taxon>Erythrobacter</taxon>
    </lineage>
</organism>
<dbReference type="Proteomes" id="UP000027647">
    <property type="component" value="Unassembled WGS sequence"/>
</dbReference>
<gene>
    <name evidence="1" type="ORF">EH31_14220</name>
</gene>
<dbReference type="OrthoDB" id="6399918at2"/>
<keyword evidence="2" id="KW-1185">Reference proteome</keyword>
<dbReference type="eggNOG" id="ENOG5031HXY">
    <property type="taxonomic scope" value="Bacteria"/>
</dbReference>
<sequence length="136" mass="15653">MHRKLSSNEIEAANRGEVSALLIRLGYQIYRPEADVDGVDLVLRQPSGDLVSVQLKSRLTVNWKLYGGRGIWMLFPGSPWDADEVRRWYLMPHDLLFQVMEKRHGHAPKWDGSWSVAKPAKDLLGFLEKTELRALR</sequence>
<evidence type="ECO:0000313" key="1">
    <source>
        <dbReference type="EMBL" id="KEO89185.1"/>
    </source>
</evidence>